<gene>
    <name evidence="1" type="ORF">MFP26_17660</name>
</gene>
<keyword evidence="2" id="KW-1185">Reference proteome</keyword>
<reference evidence="1 2" key="1">
    <citation type="submission" date="2022-02" db="EMBL/GenBank/DDBJ databases">
        <title>Description of Brenneria tiliae sp. nov. isolated from symptomatic Tilia x moltkei and Tilia x europaea trees in the UK.</title>
        <authorList>
            <person name="Kile H."/>
        </authorList>
    </citation>
    <scope>NUCLEOTIDE SEQUENCE [LARGE SCALE GENOMIC DNA]</scope>
    <source>
        <strain evidence="1 2">MC1SB4.1</strain>
    </source>
</reference>
<accession>A0ABT0MXD4</accession>
<name>A0ABT0MXD4_9GAMM</name>
<protein>
    <submittedName>
        <fullName evidence="1">Uncharacterized protein</fullName>
    </submittedName>
</protein>
<dbReference type="Proteomes" id="UP001203069">
    <property type="component" value="Unassembled WGS sequence"/>
</dbReference>
<organism evidence="1 2">
    <name type="scientific">Brenneria tiliae</name>
    <dbReference type="NCBI Taxonomy" id="2914984"/>
    <lineage>
        <taxon>Bacteria</taxon>
        <taxon>Pseudomonadati</taxon>
        <taxon>Pseudomonadota</taxon>
        <taxon>Gammaproteobacteria</taxon>
        <taxon>Enterobacterales</taxon>
        <taxon>Pectobacteriaceae</taxon>
        <taxon>Brenneria</taxon>
    </lineage>
</organism>
<dbReference type="RefSeq" id="WP_249245649.1">
    <property type="nucleotide sequence ID" value="NZ_JAKPBZ010000114.1"/>
</dbReference>
<proteinExistence type="predicted"/>
<sequence length="362" mass="41345">MDFNNNYDFPVTSAFTQDEMQEKFWKCLYTSSDKNMLHYWVILPKRVKPAELTPINFPDVGLTNIGRYITADSSPYLEVWAAYERCPWEMNAADWLFKKLSIMGEKVLHQRIINNPAGSGTFADVLTIKTHASGDEVVSRYTVQKDYNPVEGGGNYFLLKASVASHDYSELANDIHFIVVNWDLLHRSNLALAELLTTVPLSNDMTSSFKIPASWQAKTIANNRLVIEHTINDINYGVINLYLYAKSSSPTPEDVYKKSTARFQENNNSVSLVANEIEPIPNDINASLGEELYTCTGEIFSAEENMRALYQMYIFSCTDLWCYVELVGQHKNNKNYHFEVNKRCMEILLTTFHMVRSVKSGL</sequence>
<evidence type="ECO:0000313" key="1">
    <source>
        <dbReference type="EMBL" id="MCL2894505.1"/>
    </source>
</evidence>
<evidence type="ECO:0000313" key="2">
    <source>
        <dbReference type="Proteomes" id="UP001203069"/>
    </source>
</evidence>
<comment type="caution">
    <text evidence="1">The sequence shown here is derived from an EMBL/GenBank/DDBJ whole genome shotgun (WGS) entry which is preliminary data.</text>
</comment>
<dbReference type="EMBL" id="JAKPBZ010000114">
    <property type="protein sequence ID" value="MCL2894505.1"/>
    <property type="molecule type" value="Genomic_DNA"/>
</dbReference>